<dbReference type="AlphaFoldDB" id="A0AAN6NA74"/>
<comment type="caution">
    <text evidence="3">The sequence shown here is derived from an EMBL/GenBank/DDBJ whole genome shotgun (WGS) entry which is preliminary data.</text>
</comment>
<protein>
    <submittedName>
        <fullName evidence="3">Low affinity iron</fullName>
    </submittedName>
</protein>
<name>A0AAN6NA74_9PEZI</name>
<feature type="transmembrane region" description="Helical" evidence="2">
    <location>
        <begin position="269"/>
        <end position="289"/>
    </location>
</feature>
<evidence type="ECO:0000313" key="4">
    <source>
        <dbReference type="Proteomes" id="UP001303473"/>
    </source>
</evidence>
<feature type="region of interest" description="Disordered" evidence="1">
    <location>
        <begin position="31"/>
        <end position="103"/>
    </location>
</feature>
<reference evidence="4" key="1">
    <citation type="journal article" date="2023" name="Mol. Phylogenet. Evol.">
        <title>Genome-scale phylogeny and comparative genomics of the fungal order Sordariales.</title>
        <authorList>
            <person name="Hensen N."/>
            <person name="Bonometti L."/>
            <person name="Westerberg I."/>
            <person name="Brannstrom I.O."/>
            <person name="Guillou S."/>
            <person name="Cros-Aarteil S."/>
            <person name="Calhoun S."/>
            <person name="Haridas S."/>
            <person name="Kuo A."/>
            <person name="Mondo S."/>
            <person name="Pangilinan J."/>
            <person name="Riley R."/>
            <person name="LaButti K."/>
            <person name="Andreopoulos B."/>
            <person name="Lipzen A."/>
            <person name="Chen C."/>
            <person name="Yan M."/>
            <person name="Daum C."/>
            <person name="Ng V."/>
            <person name="Clum A."/>
            <person name="Steindorff A."/>
            <person name="Ohm R.A."/>
            <person name="Martin F."/>
            <person name="Silar P."/>
            <person name="Natvig D.O."/>
            <person name="Lalanne C."/>
            <person name="Gautier V."/>
            <person name="Ament-Velasquez S.L."/>
            <person name="Kruys A."/>
            <person name="Hutchinson M.I."/>
            <person name="Powell A.J."/>
            <person name="Barry K."/>
            <person name="Miller A.N."/>
            <person name="Grigoriev I.V."/>
            <person name="Debuchy R."/>
            <person name="Gladieux P."/>
            <person name="Hiltunen Thoren M."/>
            <person name="Johannesson H."/>
        </authorList>
    </citation>
    <scope>NUCLEOTIDE SEQUENCE [LARGE SCALE GENOMIC DNA]</scope>
    <source>
        <strain evidence="4">CBS 340.73</strain>
    </source>
</reference>
<evidence type="ECO:0000256" key="2">
    <source>
        <dbReference type="SAM" id="Phobius"/>
    </source>
</evidence>
<evidence type="ECO:0000313" key="3">
    <source>
        <dbReference type="EMBL" id="KAK3942031.1"/>
    </source>
</evidence>
<dbReference type="GO" id="GO:0055085">
    <property type="term" value="P:transmembrane transport"/>
    <property type="evidence" value="ECO:0007669"/>
    <property type="project" value="InterPro"/>
</dbReference>
<feature type="transmembrane region" description="Helical" evidence="2">
    <location>
        <begin position="118"/>
        <end position="137"/>
    </location>
</feature>
<keyword evidence="2" id="KW-0812">Transmembrane</keyword>
<feature type="transmembrane region" description="Helical" evidence="2">
    <location>
        <begin position="378"/>
        <end position="397"/>
    </location>
</feature>
<keyword evidence="2" id="KW-1133">Transmembrane helix</keyword>
<keyword evidence="2" id="KW-0472">Membrane</keyword>
<dbReference type="InterPro" id="IPR007251">
    <property type="entry name" value="Iron_permease_Fet4"/>
</dbReference>
<feature type="compositionally biased region" description="Low complexity" evidence="1">
    <location>
        <begin position="75"/>
        <end position="97"/>
    </location>
</feature>
<proteinExistence type="predicted"/>
<feature type="transmembrane region" description="Helical" evidence="2">
    <location>
        <begin position="233"/>
        <end position="257"/>
    </location>
</feature>
<dbReference type="Pfam" id="PF04120">
    <property type="entry name" value="Iron_permease"/>
    <property type="match status" value="4"/>
</dbReference>
<gene>
    <name evidence="3" type="ORF">QBC46DRAFT_257161</name>
</gene>
<evidence type="ECO:0000256" key="1">
    <source>
        <dbReference type="SAM" id="MobiDB-lite"/>
    </source>
</evidence>
<feature type="transmembrane region" description="Helical" evidence="2">
    <location>
        <begin position="344"/>
        <end position="366"/>
    </location>
</feature>
<organism evidence="3 4">
    <name type="scientific">Diplogelasinospora grovesii</name>
    <dbReference type="NCBI Taxonomy" id="303347"/>
    <lineage>
        <taxon>Eukaryota</taxon>
        <taxon>Fungi</taxon>
        <taxon>Dikarya</taxon>
        <taxon>Ascomycota</taxon>
        <taxon>Pezizomycotina</taxon>
        <taxon>Sordariomycetes</taxon>
        <taxon>Sordariomycetidae</taxon>
        <taxon>Sordariales</taxon>
        <taxon>Diplogelasinosporaceae</taxon>
        <taxon>Diplogelasinospora</taxon>
    </lineage>
</organism>
<keyword evidence="4" id="KW-1185">Reference proteome</keyword>
<dbReference type="EMBL" id="MU853777">
    <property type="protein sequence ID" value="KAK3942031.1"/>
    <property type="molecule type" value="Genomic_DNA"/>
</dbReference>
<sequence>MTNPFSFVTSRVKNYARSLRDAPAAQYMTRVAAPSVNPPSLTSPPPSAYNMPIMPHNAEKEYEESESEKRDRKLPSSSSQLPPYYYGFPPTTTTTPSKKTKKGGGPFDLIVDLAGSRWTFLGTLALLGVWAVVGIVHGPSDTWQVVLQDASSIQCYISATLLMRQQQNATRSLLGQICGMISRSESIERMLRLLTPRQLVKMKKRSNTRQARRDLASTVEQAEENLFDRVANWVSAALGSLLAILAYWTGILVWGLFGIPLGFSNTWQLYVNTATAIELTFTTMFLQSVRRQHEGFLQRCLRSIDVVNAELEMELRRMTGDLTPNPVVSSTPPKLSRVERAIDVYAFVVGGSVGVFISACVAVAWLSVGHVMGFDANWWLIIGTYTGLVGFVDGFVLRNVHSRETAMADVHFGRMLEADWRLYGLLDIPLADDGEAVGEGKVPLSAKISGAIGWGVSTPWASVGSVLSVVALLVAASAMRWTETGQLLCNTPTMIFEGFLLLMLIQAHNTADHGRRMKWADVLGRRLAIERRVAAAAAGAEEGEWELLAFDIIDEKKSGGGSGGDDGDMNMVGVLSLSLMEQKKYMRKEDSVVIQEKEGSFRDELVDPGV</sequence>
<dbReference type="Proteomes" id="UP001303473">
    <property type="component" value="Unassembled WGS sequence"/>
</dbReference>
<accession>A0AAN6NA74</accession>